<evidence type="ECO:0000313" key="2">
    <source>
        <dbReference type="Proteomes" id="UP001194580"/>
    </source>
</evidence>
<dbReference type="AlphaFoldDB" id="A0AAD4DCL8"/>
<reference evidence="1" key="1">
    <citation type="journal article" date="2020" name="Fungal Divers.">
        <title>Resolving the Mortierellaceae phylogeny through synthesis of multi-gene phylogenetics and phylogenomics.</title>
        <authorList>
            <person name="Vandepol N."/>
            <person name="Liber J."/>
            <person name="Desiro A."/>
            <person name="Na H."/>
            <person name="Kennedy M."/>
            <person name="Barry K."/>
            <person name="Grigoriev I.V."/>
            <person name="Miller A.N."/>
            <person name="O'Donnell K."/>
            <person name="Stajich J.E."/>
            <person name="Bonito G."/>
        </authorList>
    </citation>
    <scope>NUCLEOTIDE SEQUENCE</scope>
    <source>
        <strain evidence="1">NRRL 28262</strain>
    </source>
</reference>
<keyword evidence="2" id="KW-1185">Reference proteome</keyword>
<comment type="caution">
    <text evidence="1">The sequence shown here is derived from an EMBL/GenBank/DDBJ whole genome shotgun (WGS) entry which is preliminary data.</text>
</comment>
<name>A0AAD4DCL8_9FUNG</name>
<organism evidence="1 2">
    <name type="scientific">Linnemannia exigua</name>
    <dbReference type="NCBI Taxonomy" id="604196"/>
    <lineage>
        <taxon>Eukaryota</taxon>
        <taxon>Fungi</taxon>
        <taxon>Fungi incertae sedis</taxon>
        <taxon>Mucoromycota</taxon>
        <taxon>Mortierellomycotina</taxon>
        <taxon>Mortierellomycetes</taxon>
        <taxon>Mortierellales</taxon>
        <taxon>Mortierellaceae</taxon>
        <taxon>Linnemannia</taxon>
    </lineage>
</organism>
<dbReference type="EMBL" id="JAAAIL010000601">
    <property type="protein sequence ID" value="KAG0274456.1"/>
    <property type="molecule type" value="Genomic_DNA"/>
</dbReference>
<protein>
    <submittedName>
        <fullName evidence="1">Uncharacterized protein</fullName>
    </submittedName>
</protein>
<accession>A0AAD4DCL8</accession>
<evidence type="ECO:0000313" key="1">
    <source>
        <dbReference type="EMBL" id="KAG0274456.1"/>
    </source>
</evidence>
<gene>
    <name evidence="1" type="ORF">BGZ95_009787</name>
</gene>
<proteinExistence type="predicted"/>
<dbReference type="Proteomes" id="UP001194580">
    <property type="component" value="Unassembled WGS sequence"/>
</dbReference>
<sequence>MCRKSPNLPLDSIYLFPSDFDSETYLNMFFDGTNEAFTYLDDPNFLTRNFHCRIKTNPYIPIEEENRDGAPELCDLPCRDMGLEDN</sequence>